<dbReference type="EMBL" id="JRNR01000052">
    <property type="protein sequence ID" value="KGF49321.1"/>
    <property type="molecule type" value="Genomic_DNA"/>
</dbReference>
<reference evidence="2 3" key="1">
    <citation type="submission" date="2014-07" db="EMBL/GenBank/DDBJ databases">
        <authorList>
            <person name="McCorrison J."/>
            <person name="Sanka R."/>
            <person name="Torralba M."/>
            <person name="Gillis M."/>
            <person name="Haft D.H."/>
            <person name="Methe B."/>
            <person name="Sutton G."/>
            <person name="Nelson K.E."/>
        </authorList>
    </citation>
    <scope>NUCLEOTIDE SEQUENCE [LARGE SCALE GENOMIC DNA]</scope>
    <source>
        <strain evidence="2 3">DNF00882</strain>
    </source>
</reference>
<protein>
    <submittedName>
        <fullName evidence="2">Uncharacterized protein</fullName>
    </submittedName>
</protein>
<dbReference type="Proteomes" id="UP000029538">
    <property type="component" value="Unassembled WGS sequence"/>
</dbReference>
<evidence type="ECO:0000256" key="1">
    <source>
        <dbReference type="SAM" id="Coils"/>
    </source>
</evidence>
<evidence type="ECO:0000313" key="2">
    <source>
        <dbReference type="EMBL" id="KGF49321.1"/>
    </source>
</evidence>
<keyword evidence="1" id="KW-0175">Coiled coil</keyword>
<evidence type="ECO:0000313" key="3">
    <source>
        <dbReference type="Proteomes" id="UP000029538"/>
    </source>
</evidence>
<accession>A0A096ARK7</accession>
<comment type="caution">
    <text evidence="2">The sequence shown here is derived from an EMBL/GenBank/DDBJ whole genome shotgun (WGS) entry which is preliminary data.</text>
</comment>
<name>A0A096ARK7_9BACT</name>
<dbReference type="AlphaFoldDB" id="A0A096ARK7"/>
<proteinExistence type="predicted"/>
<sequence length="294" mass="34738">MIMRILVSVMTYPSLSEKHLETVCTAGFREDGSWIRIFPIPYRVIYADNDVPRYHKWQWIEVDVEKRTQDSRPESYHIYNIDTLKIDPNILGKNGKGTDWNLRLQWVLKNKMVFTNMSELLALTTQNKISLAVLKPTHVNRVVCCDLRKKDDGKSMEKFADKLSKLKAKYQAKLRQLNIFEDKQDMKDSFQFAEKIPYKFSYEFVTEDGITRTLMIEDWEIGALYRNCIRKDKSEETAVQKVIRKYEDMAKKDIYLFLGTSYEWHKRKAPDPYLIIGVFAPPKNRQLDLDLFPV</sequence>
<feature type="coiled-coil region" evidence="1">
    <location>
        <begin position="156"/>
        <end position="183"/>
    </location>
</feature>
<organism evidence="2 3">
    <name type="scientific">Prevotella disiens DNF00882</name>
    <dbReference type="NCBI Taxonomy" id="1401075"/>
    <lineage>
        <taxon>Bacteria</taxon>
        <taxon>Pseudomonadati</taxon>
        <taxon>Bacteroidota</taxon>
        <taxon>Bacteroidia</taxon>
        <taxon>Bacteroidales</taxon>
        <taxon>Prevotellaceae</taxon>
        <taxon>Prevotella</taxon>
    </lineage>
</organism>
<gene>
    <name evidence="2" type="ORF">HMPREF0654_05790</name>
</gene>